<evidence type="ECO:0000256" key="1">
    <source>
        <dbReference type="SAM" id="Phobius"/>
    </source>
</evidence>
<feature type="transmembrane region" description="Helical" evidence="1">
    <location>
        <begin position="12"/>
        <end position="31"/>
    </location>
</feature>
<keyword evidence="3" id="KW-1185">Reference proteome</keyword>
<evidence type="ECO:0000313" key="2">
    <source>
        <dbReference type="EMBL" id="EZA56348.1"/>
    </source>
</evidence>
<gene>
    <name evidence="2" type="ORF">X777_02967</name>
</gene>
<dbReference type="Proteomes" id="UP000053097">
    <property type="component" value="Unassembled WGS sequence"/>
</dbReference>
<accession>A0A026WK51</accession>
<keyword evidence="1" id="KW-0472">Membrane</keyword>
<dbReference type="EMBL" id="KK107167">
    <property type="protein sequence ID" value="EZA56348.1"/>
    <property type="molecule type" value="Genomic_DNA"/>
</dbReference>
<protein>
    <submittedName>
        <fullName evidence="2">Uncharacterized protein</fullName>
    </submittedName>
</protein>
<keyword evidence="1" id="KW-0812">Transmembrane</keyword>
<keyword evidence="1" id="KW-1133">Transmembrane helix</keyword>
<organism evidence="2 3">
    <name type="scientific">Ooceraea biroi</name>
    <name type="common">Clonal raider ant</name>
    <name type="synonym">Cerapachys biroi</name>
    <dbReference type="NCBI Taxonomy" id="2015173"/>
    <lineage>
        <taxon>Eukaryota</taxon>
        <taxon>Metazoa</taxon>
        <taxon>Ecdysozoa</taxon>
        <taxon>Arthropoda</taxon>
        <taxon>Hexapoda</taxon>
        <taxon>Insecta</taxon>
        <taxon>Pterygota</taxon>
        <taxon>Neoptera</taxon>
        <taxon>Endopterygota</taxon>
        <taxon>Hymenoptera</taxon>
        <taxon>Apocrita</taxon>
        <taxon>Aculeata</taxon>
        <taxon>Formicoidea</taxon>
        <taxon>Formicidae</taxon>
        <taxon>Dorylinae</taxon>
        <taxon>Ooceraea</taxon>
    </lineage>
</organism>
<proteinExistence type="predicted"/>
<evidence type="ECO:0000313" key="3">
    <source>
        <dbReference type="Proteomes" id="UP000053097"/>
    </source>
</evidence>
<reference evidence="2 3" key="1">
    <citation type="journal article" date="2014" name="Curr. Biol.">
        <title>The genome of the clonal raider ant Cerapachys biroi.</title>
        <authorList>
            <person name="Oxley P.R."/>
            <person name="Ji L."/>
            <person name="Fetter-Pruneda I."/>
            <person name="McKenzie S.K."/>
            <person name="Li C."/>
            <person name="Hu H."/>
            <person name="Zhang G."/>
            <person name="Kronauer D.J."/>
        </authorList>
    </citation>
    <scope>NUCLEOTIDE SEQUENCE [LARGE SCALE GENOMIC DNA]</scope>
</reference>
<sequence>MIERPSFRTTYMYLHRLSALEIHMYIFAFVIRTMCNQRVAKSAKWVSTAQSCDC</sequence>
<dbReference type="AlphaFoldDB" id="A0A026WK51"/>
<name>A0A026WK51_OOCBI</name>